<comment type="caution">
    <text evidence="1">The sequence shown here is derived from an EMBL/GenBank/DDBJ whole genome shotgun (WGS) entry which is preliminary data.</text>
</comment>
<dbReference type="AlphaFoldDB" id="W2Y0S7"/>
<dbReference type="Proteomes" id="UP000018948">
    <property type="component" value="Unassembled WGS sequence"/>
</dbReference>
<evidence type="ECO:0000313" key="2">
    <source>
        <dbReference type="Proteomes" id="UP000018948"/>
    </source>
</evidence>
<proteinExistence type="predicted"/>
<evidence type="ECO:0000313" key="1">
    <source>
        <dbReference type="EMBL" id="ETP28342.1"/>
    </source>
</evidence>
<sequence>MWEREKDMNRVSHWKVHVDDFKKYQREVKSMQPRACPKAITIFEKPSILWYIKDMYSFTFAITKEILAPFK</sequence>
<dbReference type="EMBL" id="ANIY01004810">
    <property type="protein sequence ID" value="ETP28342.1"/>
    <property type="molecule type" value="Genomic_DNA"/>
</dbReference>
<protein>
    <submittedName>
        <fullName evidence="1">Uncharacterized protein</fullName>
    </submittedName>
</protein>
<name>W2Y0S7_PHYNI</name>
<reference evidence="1 2" key="1">
    <citation type="submission" date="2013-11" db="EMBL/GenBank/DDBJ databases">
        <title>The Genome Sequence of Phytophthora parasitica P10297.</title>
        <authorList>
            <consortium name="The Broad Institute Genomics Platform"/>
            <person name="Russ C."/>
            <person name="Tyler B."/>
            <person name="Panabieres F."/>
            <person name="Shan W."/>
            <person name="Tripathy S."/>
            <person name="Grunwald N."/>
            <person name="Machado M."/>
            <person name="Johnson C.S."/>
            <person name="Walker B."/>
            <person name="Young S.K."/>
            <person name="Zeng Q."/>
            <person name="Gargeya S."/>
            <person name="Fitzgerald M."/>
            <person name="Haas B."/>
            <person name="Abouelleil A."/>
            <person name="Allen A.W."/>
            <person name="Alvarado L."/>
            <person name="Arachchi H.M."/>
            <person name="Berlin A.M."/>
            <person name="Chapman S.B."/>
            <person name="Gainer-Dewar J."/>
            <person name="Goldberg J."/>
            <person name="Griggs A."/>
            <person name="Gujja S."/>
            <person name="Hansen M."/>
            <person name="Howarth C."/>
            <person name="Imamovic A."/>
            <person name="Ireland A."/>
            <person name="Larimer J."/>
            <person name="McCowan C."/>
            <person name="Murphy C."/>
            <person name="Pearson M."/>
            <person name="Poon T.W."/>
            <person name="Priest M."/>
            <person name="Roberts A."/>
            <person name="Saif S."/>
            <person name="Shea T."/>
            <person name="Sisk P."/>
            <person name="Sykes S."/>
            <person name="Wortman J."/>
            <person name="Nusbaum C."/>
            <person name="Birren B."/>
        </authorList>
    </citation>
    <scope>NUCLEOTIDE SEQUENCE [LARGE SCALE GENOMIC DNA]</scope>
    <source>
        <strain evidence="1 2">P10297</strain>
    </source>
</reference>
<accession>W2Y0S7</accession>
<organism evidence="1 2">
    <name type="scientific">Phytophthora nicotianae P10297</name>
    <dbReference type="NCBI Taxonomy" id="1317064"/>
    <lineage>
        <taxon>Eukaryota</taxon>
        <taxon>Sar</taxon>
        <taxon>Stramenopiles</taxon>
        <taxon>Oomycota</taxon>
        <taxon>Peronosporomycetes</taxon>
        <taxon>Peronosporales</taxon>
        <taxon>Peronosporaceae</taxon>
        <taxon>Phytophthora</taxon>
    </lineage>
</organism>
<gene>
    <name evidence="1" type="ORF">F442_22365</name>
</gene>